<dbReference type="AlphaFoldDB" id="A0A2T5MK50"/>
<proteinExistence type="predicted"/>
<dbReference type="OrthoDB" id="9787814at2"/>
<dbReference type="EMBL" id="QANS01000001">
    <property type="protein sequence ID" value="PTU32956.1"/>
    <property type="molecule type" value="Genomic_DNA"/>
</dbReference>
<keyword evidence="8" id="KW-1185">Reference proteome</keyword>
<sequence>MIRKLLFSVTAWCIALPVVACIVLAAVWGRPLGWTLMGFVIAALIAAVVVAVHHAEVIALRVGEPFGTLVLALAVTVIEVSLIVSLMLSGGETASALARDTVFATVMIVCNGVVGLCLLMGALRHRVLAFRVEGTNPALSVLATLTILTLVLPAFTSTTPGPTLSTAQLAFVGVVSLTLYGVFIFVQTVRHRSYFLPVNVKTEGAQMVPPTVAVTMTSLGLLLVCLVAVVGLAKVLAPSIESAVVAASAPHAVVGIAIALMVLLPETLAAVRTAMLNRMQISFNLALGSALATIGLTIPVVAATSILLGLKLDLGLPPKEMVMLLLTLMISAMTLSGGRSTVLQGAVHLVLFFVFLFLAIVP</sequence>
<dbReference type="PANTHER" id="PTHR37958">
    <property type="entry name" value="SODIUM-POTASSIUM/PROTON ANTIPORTER CHAA"/>
    <property type="match status" value="1"/>
</dbReference>
<feature type="transmembrane region" description="Helical" evidence="5">
    <location>
        <begin position="101"/>
        <end position="123"/>
    </location>
</feature>
<feature type="transmembrane region" description="Helical" evidence="5">
    <location>
        <begin position="345"/>
        <end position="361"/>
    </location>
</feature>
<feature type="domain" description="Sodium/calcium exchanger membrane region" evidence="6">
    <location>
        <begin position="218"/>
        <end position="360"/>
    </location>
</feature>
<feature type="transmembrane region" description="Helical" evidence="5">
    <location>
        <begin position="243"/>
        <end position="264"/>
    </location>
</feature>
<evidence type="ECO:0000256" key="3">
    <source>
        <dbReference type="ARBA" id="ARBA00022989"/>
    </source>
</evidence>
<dbReference type="PANTHER" id="PTHR37958:SF1">
    <property type="entry name" value="SODIUM-POTASSIUM_PROTON ANTIPORTER CHAA"/>
    <property type="match status" value="1"/>
</dbReference>
<feature type="transmembrane region" description="Helical" evidence="5">
    <location>
        <begin position="285"/>
        <end position="309"/>
    </location>
</feature>
<dbReference type="Pfam" id="PF01699">
    <property type="entry name" value="Na_Ca_ex"/>
    <property type="match status" value="2"/>
</dbReference>
<feature type="transmembrane region" description="Helical" evidence="5">
    <location>
        <begin position="35"/>
        <end position="54"/>
    </location>
</feature>
<keyword evidence="4 5" id="KW-0472">Membrane</keyword>
<dbReference type="GO" id="GO:0015385">
    <property type="term" value="F:sodium:proton antiporter activity"/>
    <property type="evidence" value="ECO:0007669"/>
    <property type="project" value="TreeGrafter"/>
</dbReference>
<feature type="transmembrane region" description="Helical" evidence="5">
    <location>
        <begin position="66"/>
        <end position="89"/>
    </location>
</feature>
<dbReference type="GO" id="GO:0005886">
    <property type="term" value="C:plasma membrane"/>
    <property type="evidence" value="ECO:0007669"/>
    <property type="project" value="TreeGrafter"/>
</dbReference>
<feature type="transmembrane region" description="Helical" evidence="5">
    <location>
        <begin position="207"/>
        <end position="231"/>
    </location>
</feature>
<dbReference type="Proteomes" id="UP000244248">
    <property type="component" value="Unassembled WGS sequence"/>
</dbReference>
<feature type="domain" description="Sodium/calcium exchanger membrane region" evidence="6">
    <location>
        <begin position="33"/>
        <end position="188"/>
    </location>
</feature>
<evidence type="ECO:0000256" key="4">
    <source>
        <dbReference type="ARBA" id="ARBA00023136"/>
    </source>
</evidence>
<name>A0A2T5MK50_9GAMM</name>
<gene>
    <name evidence="7" type="ORF">CJD38_02255</name>
</gene>
<dbReference type="InterPro" id="IPR052946">
    <property type="entry name" value="Alkaline_pH_Ca-Antiporter"/>
</dbReference>
<dbReference type="RefSeq" id="WP_107938664.1">
    <property type="nucleotide sequence ID" value="NZ_QANS01000001.1"/>
</dbReference>
<evidence type="ECO:0000313" key="7">
    <source>
        <dbReference type="EMBL" id="PTU32956.1"/>
    </source>
</evidence>
<accession>A0A2T5MK50</accession>
<comment type="subcellular location">
    <subcellularLocation>
        <location evidence="1">Membrane</location>
        <topology evidence="1">Multi-pass membrane protein</topology>
    </subcellularLocation>
</comment>
<reference evidence="7 8" key="1">
    <citation type="submission" date="2018-04" db="EMBL/GenBank/DDBJ databases">
        <title>Novel species isolated from glacier.</title>
        <authorList>
            <person name="Liu Q."/>
            <person name="Xin Y.-H."/>
        </authorList>
    </citation>
    <scope>NUCLEOTIDE SEQUENCE [LARGE SCALE GENOMIC DNA]</scope>
    <source>
        <strain evidence="7 8">GT1R17</strain>
    </source>
</reference>
<feature type="transmembrane region" description="Helical" evidence="5">
    <location>
        <begin position="135"/>
        <end position="155"/>
    </location>
</feature>
<evidence type="ECO:0000256" key="5">
    <source>
        <dbReference type="SAM" id="Phobius"/>
    </source>
</evidence>
<protein>
    <submittedName>
        <fullName evidence="7">Ionic transporter y4hA</fullName>
    </submittedName>
</protein>
<feature type="transmembrane region" description="Helical" evidence="5">
    <location>
        <begin position="167"/>
        <end position="186"/>
    </location>
</feature>
<organism evidence="7 8">
    <name type="scientific">Stenotrophobium rhamnosiphilum</name>
    <dbReference type="NCBI Taxonomy" id="2029166"/>
    <lineage>
        <taxon>Bacteria</taxon>
        <taxon>Pseudomonadati</taxon>
        <taxon>Pseudomonadota</taxon>
        <taxon>Gammaproteobacteria</taxon>
        <taxon>Nevskiales</taxon>
        <taxon>Nevskiaceae</taxon>
        <taxon>Stenotrophobium</taxon>
    </lineage>
</organism>
<evidence type="ECO:0000259" key="6">
    <source>
        <dbReference type="Pfam" id="PF01699"/>
    </source>
</evidence>
<comment type="caution">
    <text evidence="7">The sequence shown here is derived from an EMBL/GenBank/DDBJ whole genome shotgun (WGS) entry which is preliminary data.</text>
</comment>
<evidence type="ECO:0000256" key="1">
    <source>
        <dbReference type="ARBA" id="ARBA00004141"/>
    </source>
</evidence>
<keyword evidence="3 5" id="KW-1133">Transmembrane helix</keyword>
<evidence type="ECO:0000256" key="2">
    <source>
        <dbReference type="ARBA" id="ARBA00022692"/>
    </source>
</evidence>
<dbReference type="InterPro" id="IPR004837">
    <property type="entry name" value="NaCa_Exmemb"/>
</dbReference>
<dbReference type="GO" id="GO:0015386">
    <property type="term" value="F:potassium:proton antiporter activity"/>
    <property type="evidence" value="ECO:0007669"/>
    <property type="project" value="TreeGrafter"/>
</dbReference>
<keyword evidence="2 5" id="KW-0812">Transmembrane</keyword>
<evidence type="ECO:0000313" key="8">
    <source>
        <dbReference type="Proteomes" id="UP000244248"/>
    </source>
</evidence>